<dbReference type="GO" id="GO:0005886">
    <property type="term" value="C:plasma membrane"/>
    <property type="evidence" value="ECO:0007669"/>
    <property type="project" value="UniProtKB-SubCell"/>
</dbReference>
<sequence length="518" mass="58952">MELSNARYDTLGNRMVHPNMTPLKVYLLGGGGAAFLTLGYILIVTWSSLVKHNVYEQLKLKEDSESFKLWRDTPVPQEMSFYLFNWSNPQDLHDEKPSFTEMGPYTFSVVEKKTAIVWNDNGTVTYKVKRFWMFDPDKSKGSLEDEIVMLNSVALSAARTIRHKSFFVKKGLSSTMWSIRQEISIKHTVGDILFFGYEDKLLDIGRSFPAFADVEIPPYDKFAWFYNRNGSEDFDGVFNMDTGVNDIYSIGKLHNWNFKNRTSYYESTCACINGSAGELFPPERTKSNIVMFSADLCRSINLSFSNEEEIHGIKAFKYVADKYTFDNGSLDPSNECFCDGQCSPSGVTNVTRCRYGAPGFISFPHFHLADNFYTEQVKGLKPIADKHTLHITLEPNTGVPLDVAARFQVNLLLEPTPDIGLFEDVPTIYFPMIWFEQKVTISEELAAEVRMVLLLPFIGQCFSSFLVIIGIVMILFAIYLRLQCVRKPEKDEDIKRTEGAGEPLMGVEIKEIMNQKTS</sequence>
<dbReference type="AlphaFoldDB" id="A0A9P0MSZ0"/>
<evidence type="ECO:0000313" key="9">
    <source>
        <dbReference type="EMBL" id="CAH1403884.1"/>
    </source>
</evidence>
<comment type="subcellular location">
    <subcellularLocation>
        <location evidence="1">Cell membrane</location>
    </subcellularLocation>
</comment>
<keyword evidence="3" id="KW-1003">Cell membrane</keyword>
<dbReference type="PANTHER" id="PTHR11923">
    <property type="entry name" value="SCAVENGER RECEPTOR CLASS B TYPE-1 SR-B1"/>
    <property type="match status" value="1"/>
</dbReference>
<protein>
    <submittedName>
        <fullName evidence="9">Uncharacterized protein</fullName>
    </submittedName>
</protein>
<keyword evidence="5 8" id="KW-1133">Transmembrane helix</keyword>
<accession>A0A9P0MSZ0</accession>
<dbReference type="Proteomes" id="UP001152798">
    <property type="component" value="Chromosome 5"/>
</dbReference>
<name>A0A9P0MSZ0_NEZVI</name>
<dbReference type="Pfam" id="PF01130">
    <property type="entry name" value="CD36"/>
    <property type="match status" value="1"/>
</dbReference>
<evidence type="ECO:0000256" key="1">
    <source>
        <dbReference type="ARBA" id="ARBA00004236"/>
    </source>
</evidence>
<comment type="similarity">
    <text evidence="2">Belongs to the CD36 family.</text>
</comment>
<dbReference type="GO" id="GO:0005737">
    <property type="term" value="C:cytoplasm"/>
    <property type="evidence" value="ECO:0007669"/>
    <property type="project" value="TreeGrafter"/>
</dbReference>
<dbReference type="GO" id="GO:0005044">
    <property type="term" value="F:scavenger receptor activity"/>
    <property type="evidence" value="ECO:0007669"/>
    <property type="project" value="TreeGrafter"/>
</dbReference>
<dbReference type="OrthoDB" id="514335at2759"/>
<evidence type="ECO:0000256" key="5">
    <source>
        <dbReference type="ARBA" id="ARBA00022989"/>
    </source>
</evidence>
<gene>
    <name evidence="9" type="ORF">NEZAVI_LOCUS12399</name>
</gene>
<evidence type="ECO:0000313" key="10">
    <source>
        <dbReference type="Proteomes" id="UP001152798"/>
    </source>
</evidence>
<keyword evidence="4 8" id="KW-0812">Transmembrane</keyword>
<proteinExistence type="inferred from homology"/>
<dbReference type="PANTHER" id="PTHR11923:SF93">
    <property type="entry name" value="GH07959P-RELATED"/>
    <property type="match status" value="1"/>
</dbReference>
<dbReference type="InterPro" id="IPR002159">
    <property type="entry name" value="CD36_fam"/>
</dbReference>
<dbReference type="EMBL" id="OV725081">
    <property type="protein sequence ID" value="CAH1403884.1"/>
    <property type="molecule type" value="Genomic_DNA"/>
</dbReference>
<evidence type="ECO:0000256" key="7">
    <source>
        <dbReference type="ARBA" id="ARBA00023180"/>
    </source>
</evidence>
<keyword evidence="7" id="KW-0325">Glycoprotein</keyword>
<evidence type="ECO:0000256" key="2">
    <source>
        <dbReference type="ARBA" id="ARBA00010532"/>
    </source>
</evidence>
<dbReference type="PRINTS" id="PR01609">
    <property type="entry name" value="CD36FAMILY"/>
</dbReference>
<evidence type="ECO:0000256" key="3">
    <source>
        <dbReference type="ARBA" id="ARBA00022475"/>
    </source>
</evidence>
<evidence type="ECO:0000256" key="4">
    <source>
        <dbReference type="ARBA" id="ARBA00022692"/>
    </source>
</evidence>
<reference evidence="9" key="1">
    <citation type="submission" date="2022-01" db="EMBL/GenBank/DDBJ databases">
        <authorList>
            <person name="King R."/>
        </authorList>
    </citation>
    <scope>NUCLEOTIDE SEQUENCE</scope>
</reference>
<organism evidence="9 10">
    <name type="scientific">Nezara viridula</name>
    <name type="common">Southern green stink bug</name>
    <name type="synonym">Cimex viridulus</name>
    <dbReference type="NCBI Taxonomy" id="85310"/>
    <lineage>
        <taxon>Eukaryota</taxon>
        <taxon>Metazoa</taxon>
        <taxon>Ecdysozoa</taxon>
        <taxon>Arthropoda</taxon>
        <taxon>Hexapoda</taxon>
        <taxon>Insecta</taxon>
        <taxon>Pterygota</taxon>
        <taxon>Neoptera</taxon>
        <taxon>Paraneoptera</taxon>
        <taxon>Hemiptera</taxon>
        <taxon>Heteroptera</taxon>
        <taxon>Panheteroptera</taxon>
        <taxon>Pentatomomorpha</taxon>
        <taxon>Pentatomoidea</taxon>
        <taxon>Pentatomidae</taxon>
        <taxon>Pentatominae</taxon>
        <taxon>Nezara</taxon>
    </lineage>
</organism>
<evidence type="ECO:0000256" key="6">
    <source>
        <dbReference type="ARBA" id="ARBA00023136"/>
    </source>
</evidence>
<feature type="transmembrane region" description="Helical" evidence="8">
    <location>
        <begin position="457"/>
        <end position="480"/>
    </location>
</feature>
<evidence type="ECO:0000256" key="8">
    <source>
        <dbReference type="SAM" id="Phobius"/>
    </source>
</evidence>
<keyword evidence="6 8" id="KW-0472">Membrane</keyword>
<keyword evidence="10" id="KW-1185">Reference proteome</keyword>
<feature type="transmembrane region" description="Helical" evidence="8">
    <location>
        <begin position="25"/>
        <end position="49"/>
    </location>
</feature>